<dbReference type="InterPro" id="IPR041469">
    <property type="entry name" value="Subtilisin-like_FN3"/>
</dbReference>
<evidence type="ECO:0000313" key="15">
    <source>
        <dbReference type="Proteomes" id="UP000077755"/>
    </source>
</evidence>
<keyword evidence="2 8" id="KW-0645">Protease</keyword>
<dbReference type="Proteomes" id="UP000077755">
    <property type="component" value="Chromosome 1"/>
</dbReference>
<dbReference type="InterPro" id="IPR034197">
    <property type="entry name" value="Peptidases_S8_3"/>
</dbReference>
<dbReference type="FunFam" id="2.60.40.2310:FF:000001">
    <property type="entry name" value="Subtilisin-like protease SBT1.5"/>
    <property type="match status" value="1"/>
</dbReference>
<feature type="active site" description="Charge relay system" evidence="7 8">
    <location>
        <position position="547"/>
    </location>
</feature>
<dbReference type="InterPro" id="IPR010259">
    <property type="entry name" value="S8pro/Inhibitor_I9"/>
</dbReference>
<feature type="domain" description="Peptidase S8/S53" evidence="10">
    <location>
        <begin position="133"/>
        <end position="583"/>
    </location>
</feature>
<keyword evidence="4 8" id="KW-0378">Hydrolase</keyword>
<dbReference type="Gene3D" id="3.30.70.80">
    <property type="entry name" value="Peptidase S8 propeptide/proteinase inhibitor I9"/>
    <property type="match status" value="1"/>
</dbReference>
<evidence type="ECO:0000256" key="4">
    <source>
        <dbReference type="ARBA" id="ARBA00022801"/>
    </source>
</evidence>
<dbReference type="EMBL" id="CP093343">
    <property type="protein sequence ID" value="WOG83159.1"/>
    <property type="molecule type" value="Genomic_DNA"/>
</dbReference>
<dbReference type="InterPro" id="IPR036852">
    <property type="entry name" value="Peptidase_S8/S53_dom_sf"/>
</dbReference>
<dbReference type="InterPro" id="IPR045051">
    <property type="entry name" value="SBT"/>
</dbReference>
<dbReference type="CDD" id="cd02120">
    <property type="entry name" value="PA_subtilisin_like"/>
    <property type="match status" value="1"/>
</dbReference>
<feature type="chain" id="PRO_5042006839" description="Subtilisin-like protease" evidence="9">
    <location>
        <begin position="28"/>
        <end position="761"/>
    </location>
</feature>
<evidence type="ECO:0000256" key="6">
    <source>
        <dbReference type="ARBA" id="ARBA00023180"/>
    </source>
</evidence>
<dbReference type="AlphaFoldDB" id="A0AAF1AGP0"/>
<dbReference type="InterPro" id="IPR023828">
    <property type="entry name" value="Peptidase_S8_Ser-AS"/>
</dbReference>
<dbReference type="PROSITE" id="PS00138">
    <property type="entry name" value="SUBTILASE_SER"/>
    <property type="match status" value="1"/>
</dbReference>
<dbReference type="PANTHER" id="PTHR10795">
    <property type="entry name" value="PROPROTEIN CONVERTASE SUBTILISIN/KEXIN"/>
    <property type="match status" value="1"/>
</dbReference>
<dbReference type="FunFam" id="3.40.50.200:FF:000006">
    <property type="entry name" value="Subtilisin-like protease SBT1.5"/>
    <property type="match status" value="1"/>
</dbReference>
<dbReference type="SUPFAM" id="SSF52743">
    <property type="entry name" value="Subtilisin-like"/>
    <property type="match status" value="1"/>
</dbReference>
<evidence type="ECO:0000256" key="9">
    <source>
        <dbReference type="SAM" id="SignalP"/>
    </source>
</evidence>
<organism evidence="14 15">
    <name type="scientific">Daucus carota subsp. sativus</name>
    <name type="common">Carrot</name>
    <dbReference type="NCBI Taxonomy" id="79200"/>
    <lineage>
        <taxon>Eukaryota</taxon>
        <taxon>Viridiplantae</taxon>
        <taxon>Streptophyta</taxon>
        <taxon>Embryophyta</taxon>
        <taxon>Tracheophyta</taxon>
        <taxon>Spermatophyta</taxon>
        <taxon>Magnoliopsida</taxon>
        <taxon>eudicotyledons</taxon>
        <taxon>Gunneridae</taxon>
        <taxon>Pentapetalae</taxon>
        <taxon>asterids</taxon>
        <taxon>campanulids</taxon>
        <taxon>Apiales</taxon>
        <taxon>Apiaceae</taxon>
        <taxon>Apioideae</taxon>
        <taxon>Scandiceae</taxon>
        <taxon>Daucinae</taxon>
        <taxon>Daucus</taxon>
        <taxon>Daucus sect. Daucus</taxon>
    </lineage>
</organism>
<dbReference type="Gene3D" id="3.40.50.200">
    <property type="entry name" value="Peptidase S8/S53 domain"/>
    <property type="match status" value="1"/>
</dbReference>
<keyword evidence="6" id="KW-0325">Glycoprotein</keyword>
<evidence type="ECO:0000313" key="14">
    <source>
        <dbReference type="EMBL" id="WOG83159.1"/>
    </source>
</evidence>
<feature type="domain" description="Inhibitor I9" evidence="12">
    <location>
        <begin position="32"/>
        <end position="105"/>
    </location>
</feature>
<dbReference type="GO" id="GO:0004252">
    <property type="term" value="F:serine-type endopeptidase activity"/>
    <property type="evidence" value="ECO:0007669"/>
    <property type="project" value="UniProtKB-UniRule"/>
</dbReference>
<keyword evidence="5 8" id="KW-0720">Serine protease</keyword>
<dbReference type="PRINTS" id="PR00723">
    <property type="entry name" value="SUBTILISIN"/>
</dbReference>
<dbReference type="Gene3D" id="3.50.30.30">
    <property type="match status" value="1"/>
</dbReference>
<dbReference type="Pfam" id="PF05922">
    <property type="entry name" value="Inhibitor_I9"/>
    <property type="match status" value="1"/>
</dbReference>
<evidence type="ECO:0000256" key="8">
    <source>
        <dbReference type="PROSITE-ProRule" id="PRU01240"/>
    </source>
</evidence>
<evidence type="ECO:0000259" key="13">
    <source>
        <dbReference type="Pfam" id="PF17766"/>
    </source>
</evidence>
<dbReference type="InterPro" id="IPR046450">
    <property type="entry name" value="PA_dom_sf"/>
</dbReference>
<evidence type="ECO:0000259" key="12">
    <source>
        <dbReference type="Pfam" id="PF05922"/>
    </source>
</evidence>
<evidence type="ECO:0000259" key="10">
    <source>
        <dbReference type="Pfam" id="PF00082"/>
    </source>
</evidence>
<evidence type="ECO:0008006" key="16">
    <source>
        <dbReference type="Google" id="ProtNLM"/>
    </source>
</evidence>
<feature type="domain" description="Subtilisin-like protease fibronectin type-III" evidence="13">
    <location>
        <begin position="659"/>
        <end position="756"/>
    </location>
</feature>
<sequence>MASFKFHASTALSYVLCLCLLCSPALAIKRAYVVYLGEHSHQDSDLYSAELKQRVADSHHQFLASSLGSKQRAREAIYNSYHNHINGFAAVLEEEDAAKIARKKHTTNSWEFLNMNAEGFIRRDSLWKQANFGEDIIIANLDTGVWPDSKSFSDEGYGPIPAKWRGTCDKTKISCNKKLIGARYFSKGYEEISGKLNASVKTPVDHEGHGTHTLSTLGGNFVHGAKVFGFNAGTAKGGSPRARVASYKVCWPPVGKNGECFDSDILEAFDWAIHDQVDVLSLSIGGMPTAYFNDAAAIGAFHAVKKGIVVICSAGNEGPGEGTVTNVAPWIITVGASTISREFLSYVKLRNGKLLKGASLSGPLSMMKFYPLINAADAKAVNASVDKALLCEAETLDPNKVKGKIVVCLRGENDRVAKSLNAYHAGAVGMILCNNEENANDISADAHIIAASHLTYDDGQILYAYLNSTKYPAGYITPPSSHLGQLRAPSMAVFSSRGPNTVTPDILKPDITAPGVDIIAAFSEEVYPDGHETDHRVTPFNIESGTSMACPHVSGVVGLLKKIHPGWSAAAIKSAIITTATTRDNFRRLILSGPRKEATPFDYGGGHIQPNLAMDPGLVYDLNVDDYLNFLCGMGYNSTVMKTFSDGSYNCHHKYNLLNFNYPSITVGKLSADGTTTVLRTLKNVGTPGTYRARVLQPQGVSVSVLPSTLTFDKIGQEKSFELILEPKITKESNNSVFGELLWSDGKHNVRSPIVVSSIVA</sequence>
<dbReference type="GO" id="GO:0006508">
    <property type="term" value="P:proteolysis"/>
    <property type="evidence" value="ECO:0007669"/>
    <property type="project" value="UniProtKB-KW"/>
</dbReference>
<evidence type="ECO:0000256" key="2">
    <source>
        <dbReference type="ARBA" id="ARBA00022670"/>
    </source>
</evidence>
<evidence type="ECO:0000256" key="3">
    <source>
        <dbReference type="ARBA" id="ARBA00022729"/>
    </source>
</evidence>
<evidence type="ECO:0000256" key="5">
    <source>
        <dbReference type="ARBA" id="ARBA00022825"/>
    </source>
</evidence>
<dbReference type="InterPro" id="IPR003137">
    <property type="entry name" value="PA_domain"/>
</dbReference>
<name>A0AAF1AGP0_DAUCS</name>
<feature type="active site" description="Charge relay system" evidence="7 8">
    <location>
        <position position="209"/>
    </location>
</feature>
<feature type="signal peptide" evidence="9">
    <location>
        <begin position="1"/>
        <end position="27"/>
    </location>
</feature>
<feature type="active site" description="Charge relay system" evidence="7 8">
    <location>
        <position position="142"/>
    </location>
</feature>
<dbReference type="CDD" id="cd04852">
    <property type="entry name" value="Peptidases_S8_3"/>
    <property type="match status" value="1"/>
</dbReference>
<protein>
    <recommendedName>
        <fullName evidence="16">Subtilisin-like protease</fullName>
    </recommendedName>
</protein>
<evidence type="ECO:0000256" key="1">
    <source>
        <dbReference type="ARBA" id="ARBA00011073"/>
    </source>
</evidence>
<dbReference type="Pfam" id="PF00082">
    <property type="entry name" value="Peptidase_S8"/>
    <property type="match status" value="1"/>
</dbReference>
<gene>
    <name evidence="14" type="ORF">DCAR_0102333</name>
</gene>
<dbReference type="FunFam" id="3.50.30.30:FF:000005">
    <property type="entry name" value="subtilisin-like protease SBT1.5"/>
    <property type="match status" value="1"/>
</dbReference>
<dbReference type="Pfam" id="PF02225">
    <property type="entry name" value="PA"/>
    <property type="match status" value="1"/>
</dbReference>
<feature type="domain" description="PA" evidence="11">
    <location>
        <begin position="381"/>
        <end position="462"/>
    </location>
</feature>
<reference evidence="14" key="2">
    <citation type="submission" date="2022-03" db="EMBL/GenBank/DDBJ databases">
        <title>Draft title - Genomic analysis of global carrot germplasm unveils the trajectory of domestication and the origin of high carotenoid orange carrot.</title>
        <authorList>
            <person name="Iorizzo M."/>
            <person name="Ellison S."/>
            <person name="Senalik D."/>
            <person name="Macko-Podgorni A."/>
            <person name="Grzebelus D."/>
            <person name="Bostan H."/>
            <person name="Rolling W."/>
            <person name="Curaba J."/>
            <person name="Simon P."/>
        </authorList>
    </citation>
    <scope>NUCLEOTIDE SEQUENCE</scope>
    <source>
        <tissue evidence="14">Leaf</tissue>
    </source>
</reference>
<evidence type="ECO:0000256" key="7">
    <source>
        <dbReference type="PIRSR" id="PIRSR615500-1"/>
    </source>
</evidence>
<comment type="similarity">
    <text evidence="1 8">Belongs to the peptidase S8 family.</text>
</comment>
<proteinExistence type="inferred from homology"/>
<dbReference type="Gene3D" id="2.60.40.2310">
    <property type="match status" value="1"/>
</dbReference>
<keyword evidence="3 9" id="KW-0732">Signal</keyword>
<dbReference type="SUPFAM" id="SSF52025">
    <property type="entry name" value="PA domain"/>
    <property type="match status" value="1"/>
</dbReference>
<reference evidence="14" key="1">
    <citation type="journal article" date="2016" name="Nat. Genet.">
        <title>A high-quality carrot genome assembly provides new insights into carotenoid accumulation and asterid genome evolution.</title>
        <authorList>
            <person name="Iorizzo M."/>
            <person name="Ellison S."/>
            <person name="Senalik D."/>
            <person name="Zeng P."/>
            <person name="Satapoomin P."/>
            <person name="Huang J."/>
            <person name="Bowman M."/>
            <person name="Iovene M."/>
            <person name="Sanseverino W."/>
            <person name="Cavagnaro P."/>
            <person name="Yildiz M."/>
            <person name="Macko-Podgorni A."/>
            <person name="Moranska E."/>
            <person name="Grzebelus E."/>
            <person name="Grzebelus D."/>
            <person name="Ashrafi H."/>
            <person name="Zheng Z."/>
            <person name="Cheng S."/>
            <person name="Spooner D."/>
            <person name="Van Deynze A."/>
            <person name="Simon P."/>
        </authorList>
    </citation>
    <scope>NUCLEOTIDE SEQUENCE</scope>
    <source>
        <tissue evidence="14">Leaf</tissue>
    </source>
</reference>
<evidence type="ECO:0000259" key="11">
    <source>
        <dbReference type="Pfam" id="PF02225"/>
    </source>
</evidence>
<accession>A0AAF1AGP0</accession>
<keyword evidence="15" id="KW-1185">Reference proteome</keyword>
<dbReference type="Pfam" id="PF17766">
    <property type="entry name" value="fn3_6"/>
    <property type="match status" value="1"/>
</dbReference>
<dbReference type="InterPro" id="IPR000209">
    <property type="entry name" value="Peptidase_S8/S53_dom"/>
</dbReference>
<dbReference type="PROSITE" id="PS51892">
    <property type="entry name" value="SUBTILASE"/>
    <property type="match status" value="1"/>
</dbReference>
<dbReference type="InterPro" id="IPR015500">
    <property type="entry name" value="Peptidase_S8_subtilisin-rel"/>
</dbReference>
<dbReference type="InterPro" id="IPR037045">
    <property type="entry name" value="S8pro/Inhibitor_I9_sf"/>
</dbReference>